<evidence type="ECO:0000256" key="1">
    <source>
        <dbReference type="SAM" id="MobiDB-lite"/>
    </source>
</evidence>
<feature type="compositionally biased region" description="Basic and acidic residues" evidence="1">
    <location>
        <begin position="273"/>
        <end position="282"/>
    </location>
</feature>
<name>A0A7F5RFY0_AGRPL</name>
<feature type="region of interest" description="Disordered" evidence="1">
    <location>
        <begin position="218"/>
        <end position="266"/>
    </location>
</feature>
<dbReference type="Proteomes" id="UP000192223">
    <property type="component" value="Unplaced"/>
</dbReference>
<sequence>MEQGFSMEFSGKNATCPSYLPPFDYSESSNQENYIIPAESVSGLDFEFTNTTSDVSHIFNLKESSGKDTYALFDPNFDWMSLTTETDHVYTPSSIFRNLIEGQYHETASQAAKNEIDLNMTSVVHIEIEISDETETEECTSSTTETPTTLSDLYKTISINDLRDYELDSLSTGSDEVHEPNMNMEPLPSDFALEKNDVVDKSFPGILGDETVPSFGAFDKFQNIPPSLSRERRSSQSRGRARRSGSFTNVHRSSRRSTPPRYWKATVPGCDRSEIKTRRRSDATSSVSSCPYNRPFIPSRPEHFRTITISVDEAYLGPSTSWGRIKDLPIWMRPSRLDYLSDSD</sequence>
<evidence type="ECO:0000313" key="2">
    <source>
        <dbReference type="Proteomes" id="UP000192223"/>
    </source>
</evidence>
<dbReference type="GeneID" id="108738208"/>
<evidence type="ECO:0000313" key="3">
    <source>
        <dbReference type="RefSeq" id="XP_025834795.1"/>
    </source>
</evidence>
<organism evidence="2 3">
    <name type="scientific">Agrilus planipennis</name>
    <name type="common">Emerald ash borer</name>
    <name type="synonym">Agrilus marcopoli</name>
    <dbReference type="NCBI Taxonomy" id="224129"/>
    <lineage>
        <taxon>Eukaryota</taxon>
        <taxon>Metazoa</taxon>
        <taxon>Ecdysozoa</taxon>
        <taxon>Arthropoda</taxon>
        <taxon>Hexapoda</taxon>
        <taxon>Insecta</taxon>
        <taxon>Pterygota</taxon>
        <taxon>Neoptera</taxon>
        <taxon>Endopterygota</taxon>
        <taxon>Coleoptera</taxon>
        <taxon>Polyphaga</taxon>
        <taxon>Elateriformia</taxon>
        <taxon>Buprestoidea</taxon>
        <taxon>Buprestidae</taxon>
        <taxon>Agrilinae</taxon>
        <taxon>Agrilus</taxon>
    </lineage>
</organism>
<dbReference type="AlphaFoldDB" id="A0A7F5RFY0"/>
<dbReference type="RefSeq" id="XP_025834795.1">
    <property type="nucleotide sequence ID" value="XM_025979010.1"/>
</dbReference>
<keyword evidence="2" id="KW-1185">Reference proteome</keyword>
<gene>
    <name evidence="3" type="primary">LOC108738208</name>
</gene>
<dbReference type="InParanoid" id="A0A7F5RFY0"/>
<reference evidence="3" key="1">
    <citation type="submission" date="2025-08" db="UniProtKB">
        <authorList>
            <consortium name="RefSeq"/>
        </authorList>
    </citation>
    <scope>IDENTIFICATION</scope>
    <source>
        <tissue evidence="3">Entire body</tissue>
    </source>
</reference>
<accession>A0A7F5RFY0</accession>
<proteinExistence type="predicted"/>
<feature type="region of interest" description="Disordered" evidence="1">
    <location>
        <begin position="273"/>
        <end position="292"/>
    </location>
</feature>
<dbReference type="KEGG" id="apln:108738208"/>
<protein>
    <submittedName>
        <fullName evidence="3">Uncharacterized protein LOC108738208</fullName>
    </submittedName>
</protein>